<proteinExistence type="predicted"/>
<gene>
    <name evidence="2" type="ORF">ACFQKB_08285</name>
</gene>
<dbReference type="EMBL" id="JBHSXS010000003">
    <property type="protein sequence ID" value="MFC6879762.1"/>
    <property type="molecule type" value="Genomic_DNA"/>
</dbReference>
<comment type="caution">
    <text evidence="2">The sequence shown here is derived from an EMBL/GenBank/DDBJ whole genome shotgun (WGS) entry which is preliminary data.</text>
</comment>
<dbReference type="RefSeq" id="WP_160821708.1">
    <property type="nucleotide sequence ID" value="NZ_JBHSXE010000001.1"/>
</dbReference>
<sequence>MGILLRVLVAAGLAADAVVHWKFAPDMAYVEGGALGGDEVFRAQAVLAAAVAVLVLAVARRWSYALAFLVAASAAGAVVLYYYVDAGAIWPLPDMHEPVWYAEKTVSLAGEAVAALAALAAFLTARRTPTAEPRSESPARP</sequence>
<feature type="transmembrane region" description="Helical" evidence="1">
    <location>
        <begin position="66"/>
        <end position="84"/>
    </location>
</feature>
<evidence type="ECO:0000256" key="1">
    <source>
        <dbReference type="SAM" id="Phobius"/>
    </source>
</evidence>
<dbReference type="Proteomes" id="UP001596380">
    <property type="component" value="Unassembled WGS sequence"/>
</dbReference>
<keyword evidence="3" id="KW-1185">Reference proteome</keyword>
<evidence type="ECO:0000313" key="3">
    <source>
        <dbReference type="Proteomes" id="UP001596380"/>
    </source>
</evidence>
<name>A0ABW2CEB9_9ACTN</name>
<keyword evidence="1" id="KW-0812">Transmembrane</keyword>
<reference evidence="3" key="1">
    <citation type="journal article" date="2019" name="Int. J. Syst. Evol. Microbiol.">
        <title>The Global Catalogue of Microorganisms (GCM) 10K type strain sequencing project: providing services to taxonomists for standard genome sequencing and annotation.</title>
        <authorList>
            <consortium name="The Broad Institute Genomics Platform"/>
            <consortium name="The Broad Institute Genome Sequencing Center for Infectious Disease"/>
            <person name="Wu L."/>
            <person name="Ma J."/>
        </authorList>
    </citation>
    <scope>NUCLEOTIDE SEQUENCE [LARGE SCALE GENOMIC DNA]</scope>
    <source>
        <strain evidence="3">JCM 3369</strain>
    </source>
</reference>
<keyword evidence="1" id="KW-0472">Membrane</keyword>
<organism evidence="2 3">
    <name type="scientific">Actinomadura yumaensis</name>
    <dbReference type="NCBI Taxonomy" id="111807"/>
    <lineage>
        <taxon>Bacteria</taxon>
        <taxon>Bacillati</taxon>
        <taxon>Actinomycetota</taxon>
        <taxon>Actinomycetes</taxon>
        <taxon>Streptosporangiales</taxon>
        <taxon>Thermomonosporaceae</taxon>
        <taxon>Actinomadura</taxon>
    </lineage>
</organism>
<evidence type="ECO:0000313" key="2">
    <source>
        <dbReference type="EMBL" id="MFC6879762.1"/>
    </source>
</evidence>
<protein>
    <recommendedName>
        <fullName evidence="4">Integral membrane protein</fullName>
    </recommendedName>
</protein>
<evidence type="ECO:0008006" key="4">
    <source>
        <dbReference type="Google" id="ProtNLM"/>
    </source>
</evidence>
<feature type="transmembrane region" description="Helical" evidence="1">
    <location>
        <begin position="104"/>
        <end position="125"/>
    </location>
</feature>
<keyword evidence="1" id="KW-1133">Transmembrane helix</keyword>
<feature type="transmembrane region" description="Helical" evidence="1">
    <location>
        <begin position="41"/>
        <end position="59"/>
    </location>
</feature>
<accession>A0ABW2CEB9</accession>